<dbReference type="InterPro" id="IPR057596">
    <property type="entry name" value="RDRP_core"/>
</dbReference>
<evidence type="ECO:0000313" key="3">
    <source>
        <dbReference type="EMBL" id="EMR63932.1"/>
    </source>
</evidence>
<proteinExistence type="inferred from homology"/>
<accession>M7SID1</accession>
<feature type="domain" description="RDRP core" evidence="2">
    <location>
        <begin position="19"/>
        <end position="384"/>
    </location>
</feature>
<dbReference type="GO" id="GO:0031380">
    <property type="term" value="C:nuclear RNA-directed RNA polymerase complex"/>
    <property type="evidence" value="ECO:0007669"/>
    <property type="project" value="TreeGrafter"/>
</dbReference>
<dbReference type="AlphaFoldDB" id="M7SID1"/>
<dbReference type="KEGG" id="ela:UCREL1_9104"/>
<organism evidence="3 4">
    <name type="scientific">Eutypa lata (strain UCR-EL1)</name>
    <name type="common">Grapevine dieback disease fungus</name>
    <name type="synonym">Eutypa armeniacae</name>
    <dbReference type="NCBI Taxonomy" id="1287681"/>
    <lineage>
        <taxon>Eukaryota</taxon>
        <taxon>Fungi</taxon>
        <taxon>Dikarya</taxon>
        <taxon>Ascomycota</taxon>
        <taxon>Pezizomycotina</taxon>
        <taxon>Sordariomycetes</taxon>
        <taxon>Xylariomycetidae</taxon>
        <taxon>Xylariales</taxon>
        <taxon>Diatrypaceae</taxon>
        <taxon>Eutypa</taxon>
    </lineage>
</organism>
<keyword evidence="1" id="KW-0548">Nucleotidyltransferase</keyword>
<comment type="catalytic activity">
    <reaction evidence="1">
        <text>RNA(n) + a ribonucleoside 5'-triphosphate = RNA(n+1) + diphosphate</text>
        <dbReference type="Rhea" id="RHEA:21248"/>
        <dbReference type="Rhea" id="RHEA-COMP:14527"/>
        <dbReference type="Rhea" id="RHEA-COMP:17342"/>
        <dbReference type="ChEBI" id="CHEBI:33019"/>
        <dbReference type="ChEBI" id="CHEBI:61557"/>
        <dbReference type="ChEBI" id="CHEBI:140395"/>
        <dbReference type="EC" id="2.7.7.48"/>
    </reaction>
</comment>
<dbReference type="InterPro" id="IPR007855">
    <property type="entry name" value="RDRP"/>
</dbReference>
<keyword evidence="1 3" id="KW-0696">RNA-directed RNA polymerase</keyword>
<evidence type="ECO:0000313" key="4">
    <source>
        <dbReference type="Proteomes" id="UP000012174"/>
    </source>
</evidence>
<dbReference type="PANTHER" id="PTHR23079">
    <property type="entry name" value="RNA-DEPENDENT RNA POLYMERASE"/>
    <property type="match status" value="1"/>
</dbReference>
<dbReference type="EMBL" id="KB707138">
    <property type="protein sequence ID" value="EMR63932.1"/>
    <property type="molecule type" value="Genomic_DNA"/>
</dbReference>
<protein>
    <recommendedName>
        <fullName evidence="1">RNA-dependent RNA polymerase</fullName>
        <ecNumber evidence="1">2.7.7.48</ecNumber>
    </recommendedName>
</protein>
<dbReference type="GO" id="GO:0030422">
    <property type="term" value="P:siRNA processing"/>
    <property type="evidence" value="ECO:0007669"/>
    <property type="project" value="TreeGrafter"/>
</dbReference>
<keyword evidence="4" id="KW-1185">Reference proteome</keyword>
<dbReference type="PANTHER" id="PTHR23079:SF14">
    <property type="entry name" value="RNA-DEPENDENT RNA POLYMERASE"/>
    <property type="match status" value="1"/>
</dbReference>
<keyword evidence="1" id="KW-0694">RNA-binding</keyword>
<dbReference type="GO" id="GO:0003723">
    <property type="term" value="F:RNA binding"/>
    <property type="evidence" value="ECO:0007669"/>
    <property type="project" value="UniProtKB-KW"/>
</dbReference>
<dbReference type="eggNOG" id="KOG0988">
    <property type="taxonomic scope" value="Eukaryota"/>
</dbReference>
<dbReference type="GO" id="GO:0003968">
    <property type="term" value="F:RNA-directed RNA polymerase activity"/>
    <property type="evidence" value="ECO:0007669"/>
    <property type="project" value="UniProtKB-KW"/>
</dbReference>
<comment type="similarity">
    <text evidence="1">Belongs to the RdRP family.</text>
</comment>
<name>M7SID1_EUTLA</name>
<dbReference type="OrthoDB" id="10055769at2759"/>
<dbReference type="STRING" id="1287681.M7SID1"/>
<keyword evidence="1" id="KW-0808">Transferase</keyword>
<dbReference type="HOGENOM" id="CLU_002322_2_0_1"/>
<dbReference type="EC" id="2.7.7.48" evidence="1"/>
<sequence length="651" mass="74174">MNLASQTPHAQYRLASVVQKFLPILEDRAIDKLRMRNAIGNQLAVELGRDLESMKVAIKHPETFRQWLRDSSIHTESRIQHREVPFLGGLPDVEQDKMAFLADGGFDPMQQKYLQDLVYLYQRKKCEKLEKDLKIKITRSTYAFMVVDFLGVLAPDEVHLCFSSKFGEGPDEYLDLDGVDVLVARSPAHLPSDIQKVRAVFKPELRGLKDVIIFPRTGVRPLADMLSGGDYDGDKAWVCWEPEIVGNFESQPLPPKPEFSLQRDDLKVGAFFEQYGRDHYIDAMIEKAFAFNLKPKLLGVCTSFKERLGYYYNSISNRSVISLSWLLSELADQAKNGIIFDFRHWKDLRSRFIGQKLPLPELAYKSKKTPRWVEANHIIDHLRFVVAKGVIEDELISLKDFYKLEPANTYDADLTGYWKQFEGAVGRLDRNGIPQAAWFANLRRNLRDELTACSEEWRARMKPKSNYRLNVLEVYDQWRKIEPSMLTASAENDDERRLIEIVGAFLLQTDTHHSDLNHWQLLKASLSFTLFYKSHNSFVWQVAGRQLQFIKALKSSSSDGSSSSFGGSGVPIPVMPSLYAALRPDNKYIKRIMAKGDNNGRRAAAEYDFGGDDDDNDDDEFQDAEEQFIAYPDLGLELAGLESAVGGLSVG</sequence>
<evidence type="ECO:0000259" key="2">
    <source>
        <dbReference type="Pfam" id="PF05183"/>
    </source>
</evidence>
<dbReference type="Proteomes" id="UP000012174">
    <property type="component" value="Unassembled WGS sequence"/>
</dbReference>
<evidence type="ECO:0000256" key="1">
    <source>
        <dbReference type="RuleBase" id="RU363098"/>
    </source>
</evidence>
<gene>
    <name evidence="3" type="ORF">UCREL1_9104</name>
</gene>
<dbReference type="Pfam" id="PF05183">
    <property type="entry name" value="RdRP"/>
    <property type="match status" value="1"/>
</dbReference>
<reference evidence="4" key="1">
    <citation type="journal article" date="2013" name="Genome Announc.">
        <title>Draft genome sequence of the grapevine dieback fungus Eutypa lata UCR-EL1.</title>
        <authorList>
            <person name="Blanco-Ulate B."/>
            <person name="Rolshausen P.E."/>
            <person name="Cantu D."/>
        </authorList>
    </citation>
    <scope>NUCLEOTIDE SEQUENCE [LARGE SCALE GENOMIC DNA]</scope>
    <source>
        <strain evidence="4">UCR-EL1</strain>
    </source>
</reference>